<comment type="caution">
    <text evidence="2">The sequence shown here is derived from an EMBL/GenBank/DDBJ whole genome shotgun (WGS) entry which is preliminary data.</text>
</comment>
<dbReference type="InterPro" id="IPR001585">
    <property type="entry name" value="TAL/FSA"/>
</dbReference>
<dbReference type="SUPFAM" id="SSF51569">
    <property type="entry name" value="Aldolase"/>
    <property type="match status" value="1"/>
</dbReference>
<organism evidence="2 3">
    <name type="scientific">Levilactobacillus suantsaii</name>
    <dbReference type="NCBI Taxonomy" id="2292255"/>
    <lineage>
        <taxon>Bacteria</taxon>
        <taxon>Bacillati</taxon>
        <taxon>Bacillota</taxon>
        <taxon>Bacilli</taxon>
        <taxon>Lactobacillales</taxon>
        <taxon>Lactobacillaceae</taxon>
        <taxon>Levilactobacillus</taxon>
    </lineage>
</organism>
<evidence type="ECO:0000313" key="2">
    <source>
        <dbReference type="EMBL" id="RXI77599.1"/>
    </source>
</evidence>
<keyword evidence="3" id="KW-1185">Reference proteome</keyword>
<dbReference type="InterPro" id="IPR013785">
    <property type="entry name" value="Aldolase_TIM"/>
</dbReference>
<dbReference type="Gene3D" id="3.20.20.70">
    <property type="entry name" value="Aldolase class I"/>
    <property type="match status" value="1"/>
</dbReference>
<dbReference type="AlphaFoldDB" id="A0A4Q0VIY1"/>
<gene>
    <name evidence="2" type="ORF">DXH47_08800</name>
</gene>
<dbReference type="RefSeq" id="WP_129032963.1">
    <property type="nucleotide sequence ID" value="NZ_QXIL01000019.1"/>
</dbReference>
<evidence type="ECO:0000256" key="1">
    <source>
        <dbReference type="ARBA" id="ARBA00023270"/>
    </source>
</evidence>
<keyword evidence="1" id="KW-0704">Schiff base</keyword>
<sequence>MKYFLDSAKLDEIKLAYENYGIDGVTTNPKHIKNSGQPFMVVVHQLADFAADKPDFPISVEVNPHLSTSKEMVTMAQQLHAISANFVIKIPCTPAGLVAARELEQQGIRTNVTLVFSAAQALWPAHFQAKYVSPFVNWQDMTGQAGIQTVQEITKIYRNYDYHTEIIVAAVQSGRQMVDAALSGADIVTAGLAIYQQSFTHPYTDVGLQRFQAAWDQTKKEAD</sequence>
<dbReference type="GO" id="GO:0005975">
    <property type="term" value="P:carbohydrate metabolic process"/>
    <property type="evidence" value="ECO:0007669"/>
    <property type="project" value="InterPro"/>
</dbReference>
<proteinExistence type="predicted"/>
<dbReference type="PANTHER" id="PTHR10683:SF40">
    <property type="entry name" value="FRUCTOSE-6-PHOSPHATE ALDOLASE 1-RELATED"/>
    <property type="match status" value="1"/>
</dbReference>
<dbReference type="Proteomes" id="UP000290602">
    <property type="component" value="Unassembled WGS sequence"/>
</dbReference>
<dbReference type="PANTHER" id="PTHR10683">
    <property type="entry name" value="TRANSALDOLASE"/>
    <property type="match status" value="1"/>
</dbReference>
<name>A0A4Q0VIY1_9LACO</name>
<evidence type="ECO:0000313" key="3">
    <source>
        <dbReference type="Proteomes" id="UP000290602"/>
    </source>
</evidence>
<protein>
    <submittedName>
        <fullName evidence="2">Transaldolase</fullName>
    </submittedName>
</protein>
<dbReference type="EMBL" id="QXIL01000019">
    <property type="protein sequence ID" value="RXI77599.1"/>
    <property type="molecule type" value="Genomic_DNA"/>
</dbReference>
<dbReference type="OrthoDB" id="9807051at2"/>
<dbReference type="Pfam" id="PF00923">
    <property type="entry name" value="TAL_FSA"/>
    <property type="match status" value="1"/>
</dbReference>
<accession>A0A4Q0VIY1</accession>
<reference evidence="2 3" key="1">
    <citation type="submission" date="2018-08" db="EMBL/GenBank/DDBJ databases">
        <title>Lactobacillus suantsai sp. nov., isolated from traditional fermented suan-tsai in Taiwan.</title>
        <authorList>
            <person name="Huang C.-H."/>
        </authorList>
    </citation>
    <scope>NUCLEOTIDE SEQUENCE [LARGE SCALE GENOMIC DNA]</scope>
    <source>
        <strain evidence="2 3">BCRC 12945</strain>
    </source>
</reference>